<evidence type="ECO:0000259" key="11">
    <source>
        <dbReference type="PROSITE" id="PS50893"/>
    </source>
</evidence>
<dbReference type="SUPFAM" id="SSF52540">
    <property type="entry name" value="P-loop containing nucleoside triphosphate hydrolases"/>
    <property type="match status" value="1"/>
</dbReference>
<dbReference type="Pfam" id="PF00005">
    <property type="entry name" value="ABC_tran"/>
    <property type="match status" value="1"/>
</dbReference>
<evidence type="ECO:0000256" key="1">
    <source>
        <dbReference type="ARBA" id="ARBA00004202"/>
    </source>
</evidence>
<dbReference type="Gene3D" id="3.40.50.300">
    <property type="entry name" value="P-loop containing nucleotide triphosphate hydrolases"/>
    <property type="match status" value="1"/>
</dbReference>
<dbReference type="PROSITE" id="PS00211">
    <property type="entry name" value="ABC_TRANSPORTER_1"/>
    <property type="match status" value="1"/>
</dbReference>
<evidence type="ECO:0000256" key="6">
    <source>
        <dbReference type="ARBA" id="ARBA00022840"/>
    </source>
</evidence>
<feature type="compositionally biased region" description="Polar residues" evidence="10">
    <location>
        <begin position="299"/>
        <end position="314"/>
    </location>
</feature>
<protein>
    <submittedName>
        <fullName evidence="12">ABC transporter ATP-binding protein</fullName>
    </submittedName>
</protein>
<name>A0ABR8WS50_9MICO</name>
<proteinExistence type="predicted"/>
<keyword evidence="5" id="KW-0547">Nucleotide-binding</keyword>
<dbReference type="PROSITE" id="PS50893">
    <property type="entry name" value="ABC_TRANSPORTER_2"/>
    <property type="match status" value="1"/>
</dbReference>
<evidence type="ECO:0000256" key="2">
    <source>
        <dbReference type="ARBA" id="ARBA00022448"/>
    </source>
</evidence>
<dbReference type="InterPro" id="IPR003593">
    <property type="entry name" value="AAA+_ATPase"/>
</dbReference>
<comment type="caution">
    <text evidence="12">The sequence shown here is derived from an EMBL/GenBank/DDBJ whole genome shotgun (WGS) entry which is preliminary data.</text>
</comment>
<evidence type="ECO:0000256" key="5">
    <source>
        <dbReference type="ARBA" id="ARBA00022741"/>
    </source>
</evidence>
<dbReference type="SMART" id="SM00382">
    <property type="entry name" value="AAA"/>
    <property type="match status" value="1"/>
</dbReference>
<feature type="domain" description="ABC transporter" evidence="11">
    <location>
        <begin position="11"/>
        <end position="246"/>
    </location>
</feature>
<reference evidence="12 13" key="1">
    <citation type="submission" date="2020-08" db="EMBL/GenBank/DDBJ databases">
        <title>A Genomic Blueprint of the Chicken Gut Microbiome.</title>
        <authorList>
            <person name="Gilroy R."/>
            <person name="Ravi A."/>
            <person name="Getino M."/>
            <person name="Pursley I."/>
            <person name="Horton D.L."/>
            <person name="Alikhan N.-F."/>
            <person name="Baker D."/>
            <person name="Gharbi K."/>
            <person name="Hall N."/>
            <person name="Watson M."/>
            <person name="Adriaenssens E.M."/>
            <person name="Foster-Nyarko E."/>
            <person name="Jarju S."/>
            <person name="Secka A."/>
            <person name="Antonio M."/>
            <person name="Oren A."/>
            <person name="Chaudhuri R."/>
            <person name="La Ragione R.M."/>
            <person name="Hildebrand F."/>
            <person name="Pallen M.J."/>
        </authorList>
    </citation>
    <scope>NUCLEOTIDE SEQUENCE [LARGE SCALE GENOMIC DNA]</scope>
    <source>
        <strain evidence="12 13">Re57</strain>
    </source>
</reference>
<keyword evidence="2" id="KW-0813">Transport</keyword>
<evidence type="ECO:0000256" key="3">
    <source>
        <dbReference type="ARBA" id="ARBA00022475"/>
    </source>
</evidence>
<gene>
    <name evidence="12" type="ORF">H9634_03780</name>
</gene>
<keyword evidence="3" id="KW-1003">Cell membrane</keyword>
<keyword evidence="6 12" id="KW-0067">ATP-binding</keyword>
<keyword evidence="9" id="KW-0472">Membrane</keyword>
<comment type="subcellular location">
    <subcellularLocation>
        <location evidence="1">Cell membrane</location>
        <topology evidence="1">Peripheral membrane protein</topology>
    </subcellularLocation>
</comment>
<dbReference type="PANTHER" id="PTHR42771:SF2">
    <property type="entry name" value="IRON(3+)-HYDROXAMATE IMPORT ATP-BINDING PROTEIN FHUC"/>
    <property type="match status" value="1"/>
</dbReference>
<dbReference type="CDD" id="cd03214">
    <property type="entry name" value="ABC_Iron-Siderophores_B12_Hemin"/>
    <property type="match status" value="1"/>
</dbReference>
<evidence type="ECO:0000256" key="4">
    <source>
        <dbReference type="ARBA" id="ARBA00022496"/>
    </source>
</evidence>
<dbReference type="InterPro" id="IPR017871">
    <property type="entry name" value="ABC_transporter-like_CS"/>
</dbReference>
<accession>A0ABR8WS50</accession>
<evidence type="ECO:0000256" key="9">
    <source>
        <dbReference type="ARBA" id="ARBA00023136"/>
    </source>
</evidence>
<keyword evidence="7" id="KW-0408">Iron</keyword>
<dbReference type="RefSeq" id="WP_191725436.1">
    <property type="nucleotide sequence ID" value="NZ_JACSPY010000002.1"/>
</dbReference>
<dbReference type="InterPro" id="IPR003439">
    <property type="entry name" value="ABC_transporter-like_ATP-bd"/>
</dbReference>
<organism evidence="12 13">
    <name type="scientific">Brevibacterium gallinarum</name>
    <dbReference type="NCBI Taxonomy" id="2762220"/>
    <lineage>
        <taxon>Bacteria</taxon>
        <taxon>Bacillati</taxon>
        <taxon>Actinomycetota</taxon>
        <taxon>Actinomycetes</taxon>
        <taxon>Micrococcales</taxon>
        <taxon>Brevibacteriaceae</taxon>
        <taxon>Brevibacterium</taxon>
    </lineage>
</organism>
<evidence type="ECO:0000313" key="13">
    <source>
        <dbReference type="Proteomes" id="UP000651517"/>
    </source>
</evidence>
<dbReference type="EMBL" id="JACSPY010000002">
    <property type="protein sequence ID" value="MBD8019904.1"/>
    <property type="molecule type" value="Genomic_DNA"/>
</dbReference>
<dbReference type="PANTHER" id="PTHR42771">
    <property type="entry name" value="IRON(3+)-HYDROXAMATE IMPORT ATP-BINDING PROTEIN FHUC"/>
    <property type="match status" value="1"/>
</dbReference>
<dbReference type="GO" id="GO:0005524">
    <property type="term" value="F:ATP binding"/>
    <property type="evidence" value="ECO:0007669"/>
    <property type="project" value="UniProtKB-KW"/>
</dbReference>
<sequence>MTVLQATAPTLSCAGISAAYDPKVPVLHDIDACFEPGRFTAVIGPNGSGKSTLLSCLARQLSCQGRIALDEADVRRMSRRSYAQQVAFLPQSPFAPEGVSVRGLVERGRTPHRRPFAPLSRSDHAAADAAIERLSLTNLAERSLTDLSGGQRQRAWLALVLAQDAPVLLLDEPTAFLDLAHQADLLCLGRSLAAEGRTVIAVLHDLNLAAAFADDLLVIEHGRTSAFGSPTEVLTADLLAETYGLSAEVIADPHTGAPVVLPRTGAAGEGRVTGAIAGGAAVAVGGAGGTAGRGSASAQPIQTIQPVTTAEEQP</sequence>
<dbReference type="InterPro" id="IPR027417">
    <property type="entry name" value="P-loop_NTPase"/>
</dbReference>
<keyword evidence="13" id="KW-1185">Reference proteome</keyword>
<dbReference type="InterPro" id="IPR051535">
    <property type="entry name" value="Siderophore_ABC-ATPase"/>
</dbReference>
<evidence type="ECO:0000256" key="10">
    <source>
        <dbReference type="SAM" id="MobiDB-lite"/>
    </source>
</evidence>
<evidence type="ECO:0000256" key="7">
    <source>
        <dbReference type="ARBA" id="ARBA00023004"/>
    </source>
</evidence>
<evidence type="ECO:0000256" key="8">
    <source>
        <dbReference type="ARBA" id="ARBA00023065"/>
    </source>
</evidence>
<dbReference type="Proteomes" id="UP000651517">
    <property type="component" value="Unassembled WGS sequence"/>
</dbReference>
<keyword evidence="8" id="KW-0406">Ion transport</keyword>
<feature type="region of interest" description="Disordered" evidence="10">
    <location>
        <begin position="289"/>
        <end position="314"/>
    </location>
</feature>
<evidence type="ECO:0000313" key="12">
    <source>
        <dbReference type="EMBL" id="MBD8019904.1"/>
    </source>
</evidence>
<keyword evidence="4" id="KW-0410">Iron transport</keyword>